<organism evidence="2 3">
    <name type="scientific">Syphacia muris</name>
    <dbReference type="NCBI Taxonomy" id="451379"/>
    <lineage>
        <taxon>Eukaryota</taxon>
        <taxon>Metazoa</taxon>
        <taxon>Ecdysozoa</taxon>
        <taxon>Nematoda</taxon>
        <taxon>Chromadorea</taxon>
        <taxon>Rhabditida</taxon>
        <taxon>Spirurina</taxon>
        <taxon>Oxyuridomorpha</taxon>
        <taxon>Oxyuroidea</taxon>
        <taxon>Oxyuridae</taxon>
        <taxon>Syphacia</taxon>
    </lineage>
</organism>
<feature type="signal peptide" evidence="1">
    <location>
        <begin position="1"/>
        <end position="29"/>
    </location>
</feature>
<dbReference type="PANTHER" id="PTHR37433:SF15">
    <property type="entry name" value="PROTEIN CBG04492"/>
    <property type="match status" value="1"/>
</dbReference>
<protein>
    <submittedName>
        <fullName evidence="3">Activin_recp domain-containing protein</fullName>
    </submittedName>
</protein>
<name>A0A0N5ABR2_9BILA</name>
<keyword evidence="1" id="KW-0732">Signal</keyword>
<dbReference type="WBParaSite" id="SMUV_0000158801-mRNA-1">
    <property type="protein sequence ID" value="SMUV_0000158801-mRNA-1"/>
    <property type="gene ID" value="SMUV_0000158801"/>
</dbReference>
<sequence>MYNNPLNRLRTAAALLACFLLQSILIISADQCHSCFTHCKTLSDGSIDPDNCDCTDKFCTSKYCFAKIEIFPEEQTAIIQKGCVTDLVRGIEGCQYAGRSESIHCYCTGNQCNSKQKLNNFKLRPLPSVDCCECSEPQEEKCPDRNCIRRCRGNYCLIDFDGIEQGCGLGYPRLQSFLRTKDYVDWQGKTTCARYQASHTTTVHGCVCTDPTGSCNEVNRTRQYQLDNVIQRRENNQNYCYSLQYKSKKPFGEEAFKNSDTCEGQYCFISTTTSELFVESTTFGENSNKQRDFIGLSRPRYELLAGCLKVDDDSKVNVGCTTEYASNSSEPLTKHCICDSHLCNFFHLLTDSEDSRKKNKLSQGNKITLY</sequence>
<evidence type="ECO:0000313" key="3">
    <source>
        <dbReference type="WBParaSite" id="SMUV_0000158801-mRNA-1"/>
    </source>
</evidence>
<dbReference type="Proteomes" id="UP000046393">
    <property type="component" value="Unplaced"/>
</dbReference>
<feature type="chain" id="PRO_5005893024" evidence="1">
    <location>
        <begin position="30"/>
        <end position="370"/>
    </location>
</feature>
<dbReference type="AlphaFoldDB" id="A0A0N5ABR2"/>
<evidence type="ECO:0000313" key="2">
    <source>
        <dbReference type="Proteomes" id="UP000046393"/>
    </source>
</evidence>
<accession>A0A0N5ABR2</accession>
<dbReference type="PANTHER" id="PTHR37433">
    <property type="entry name" value="PROTEIN CBG25136-RELATED"/>
    <property type="match status" value="1"/>
</dbReference>
<keyword evidence="2" id="KW-1185">Reference proteome</keyword>
<reference evidence="3" key="1">
    <citation type="submission" date="2017-02" db="UniProtKB">
        <authorList>
            <consortium name="WormBaseParasite"/>
        </authorList>
    </citation>
    <scope>IDENTIFICATION</scope>
</reference>
<proteinExistence type="predicted"/>
<evidence type="ECO:0000256" key="1">
    <source>
        <dbReference type="SAM" id="SignalP"/>
    </source>
</evidence>